<name>A0AAU7VSC9_9MICO</name>
<protein>
    <submittedName>
        <fullName evidence="2">DUF222 domain-containing protein</fullName>
    </submittedName>
</protein>
<dbReference type="RefSeq" id="WP_350350734.1">
    <property type="nucleotide sequence ID" value="NZ_CP158357.1"/>
</dbReference>
<dbReference type="Gene3D" id="1.10.30.50">
    <property type="match status" value="1"/>
</dbReference>
<feature type="domain" description="HNH nuclease" evidence="1">
    <location>
        <begin position="347"/>
        <end position="399"/>
    </location>
</feature>
<dbReference type="AlphaFoldDB" id="A0AAU7VSC9"/>
<dbReference type="CDD" id="cd00085">
    <property type="entry name" value="HNHc"/>
    <property type="match status" value="1"/>
</dbReference>
<dbReference type="Pfam" id="PF02720">
    <property type="entry name" value="DUF222"/>
    <property type="match status" value="1"/>
</dbReference>
<sequence>MAQRRTDLDLDLEGRRRVLDAWVEKKRQIAVLEAEALGLMVEQIAFHDADVSGNGFHRDAMYRSMVAEFSAASRIPTGSVEYAFTDALVVSTALPEVRAAFDAGRIGAGHVREIVRASAIVSEAIRNKRVDAEVMGLYETAVLVFAERETAARTRAHAAQVAAALVGETVTDRHKRAAGERCVKVRSVGDGLALLTAVLPEWAANAIADRLAQMARQVMTTRDDREPVIAHGDTFALDPDDDIEHIPADTRTWDQVQADLFADLLLTADPSAVHGDGLDNIQGRIQVTIAGTTLAGEDDRPAELDGYGPIHPDIARDLAGRSTGWSRLFLDPDGMVTQTDTYSPTEGMRRFLRARDQHCRFPGCRMPVHRCDIDHNQDHARGGKTRIDNLAHLCRRHHTLKHPDIPDTHRWTARQERDGTITWHSPLGRDYTDRPTHRVMFI</sequence>
<evidence type="ECO:0000313" key="2">
    <source>
        <dbReference type="EMBL" id="XBX77221.1"/>
    </source>
</evidence>
<proteinExistence type="predicted"/>
<dbReference type="EMBL" id="CP158357">
    <property type="protein sequence ID" value="XBX77221.1"/>
    <property type="molecule type" value="Genomic_DNA"/>
</dbReference>
<gene>
    <name evidence="2" type="ORF">ABS642_15050</name>
</gene>
<dbReference type="SMART" id="SM00507">
    <property type="entry name" value="HNHc"/>
    <property type="match status" value="1"/>
</dbReference>
<organism evidence="2">
    <name type="scientific">Microbacterium sp. A8/3-1</name>
    <dbReference type="NCBI Taxonomy" id="3160749"/>
    <lineage>
        <taxon>Bacteria</taxon>
        <taxon>Bacillati</taxon>
        <taxon>Actinomycetota</taxon>
        <taxon>Actinomycetes</taxon>
        <taxon>Micrococcales</taxon>
        <taxon>Microbacteriaceae</taxon>
        <taxon>Microbacterium</taxon>
    </lineage>
</organism>
<accession>A0AAU7VSC9</accession>
<dbReference type="InterPro" id="IPR003870">
    <property type="entry name" value="DUF222"/>
</dbReference>
<evidence type="ECO:0000259" key="1">
    <source>
        <dbReference type="SMART" id="SM00507"/>
    </source>
</evidence>
<dbReference type="InterPro" id="IPR003615">
    <property type="entry name" value="HNH_nuc"/>
</dbReference>
<reference evidence="2" key="1">
    <citation type="submission" date="2024-06" db="EMBL/GenBank/DDBJ databases">
        <title>Draft genome sequence of Microbacterium sp. strain A8/3-1, isolated from Oxytropis tragacanthoides Fisch. ex DC. Root nodules in the Altai region of Russia.</title>
        <authorList>
            <person name="Sazanova A."/>
            <person name="Guro P."/>
            <person name="Kuznetsova I."/>
            <person name="Belimov A."/>
            <person name="Safronova V."/>
        </authorList>
    </citation>
    <scope>NUCLEOTIDE SEQUENCE</scope>
    <source>
        <strain evidence="2">A8/3-1</strain>
    </source>
</reference>